<feature type="transmembrane region" description="Helical" evidence="6">
    <location>
        <begin position="298"/>
        <end position="316"/>
    </location>
</feature>
<dbReference type="Proteomes" id="UP000187464">
    <property type="component" value="Chromosome I"/>
</dbReference>
<dbReference type="Gene3D" id="1.20.1250.20">
    <property type="entry name" value="MFS general substrate transporter like domains"/>
    <property type="match status" value="2"/>
</dbReference>
<evidence type="ECO:0000256" key="6">
    <source>
        <dbReference type="SAM" id="Phobius"/>
    </source>
</evidence>
<dbReference type="PROSITE" id="PS50850">
    <property type="entry name" value="MFS"/>
    <property type="match status" value="1"/>
</dbReference>
<dbReference type="AlphaFoldDB" id="A0A1R3SSB3"/>
<dbReference type="GO" id="GO:0022857">
    <property type="term" value="F:transmembrane transporter activity"/>
    <property type="evidence" value="ECO:0007669"/>
    <property type="project" value="InterPro"/>
</dbReference>
<keyword evidence="5 6" id="KW-0472">Membrane</keyword>
<gene>
    <name evidence="8" type="ORF">PSM36_0400</name>
</gene>
<feature type="transmembrane region" description="Helical" evidence="6">
    <location>
        <begin position="46"/>
        <end position="67"/>
    </location>
</feature>
<sequence length="419" mass="45446">MNKKNKSNYLFPLLIIGVAFFIIGFGVGINGIMVPILEGAFSLSKGMSYLVLTATFSAFLIFGRPSGVLIKKIGYKKSMVIALLIMALGMLLFIPSANMSATMAGFYMFLVASFIGGIGNTLLQTAVNPYVTICGPIEKAAQRMCFMGIMNKSAWYLGPIFLSLFIDVKNPLMDQAYIPFGLAAGVIILLAILIYFVSLPEVKAVGEEEDTQDADSHNEMLATNKKTSIRQFPHLILGAIALFIYVGVETLPMASAIDFSKAIGLDNPAQYSGIVSLGLVIGYIVSIFLLQVMHQKKALILFTLIALSASFCLVRIPAQQAIYCLGVLGFAHSLMWGTIWALAIDKLGKFTKSGSSILVMAIVGGAILPLVFGFILDAVKMTGMVSEAMDFQKAYWLFIPCYLYILYYAIAGHKAGLKK</sequence>
<dbReference type="GO" id="GO:0005886">
    <property type="term" value="C:plasma membrane"/>
    <property type="evidence" value="ECO:0007669"/>
    <property type="project" value="UniProtKB-SubCell"/>
</dbReference>
<reference evidence="8 9" key="1">
    <citation type="submission" date="2016-08" db="EMBL/GenBank/DDBJ databases">
        <authorList>
            <person name="Seilhamer J.J."/>
        </authorList>
    </citation>
    <scope>NUCLEOTIDE SEQUENCE [LARGE SCALE GENOMIC DNA]</scope>
    <source>
        <strain evidence="8">M3/6</strain>
    </source>
</reference>
<keyword evidence="4 6" id="KW-1133">Transmembrane helix</keyword>
<comment type="subcellular location">
    <subcellularLocation>
        <location evidence="1">Cell inner membrane</location>
        <topology evidence="1">Multi-pass membrane protein</topology>
    </subcellularLocation>
</comment>
<accession>A0A1R3SSB3</accession>
<protein>
    <submittedName>
        <fullName evidence="8">Fucose permease</fullName>
    </submittedName>
</protein>
<dbReference type="InterPro" id="IPR011701">
    <property type="entry name" value="MFS"/>
</dbReference>
<feature type="domain" description="Major facilitator superfamily (MFS) profile" evidence="7">
    <location>
        <begin position="12"/>
        <end position="419"/>
    </location>
</feature>
<evidence type="ECO:0000313" key="8">
    <source>
        <dbReference type="EMBL" id="SCD19233.1"/>
    </source>
</evidence>
<dbReference type="KEGG" id="psac:PSM36_0400"/>
<dbReference type="STRING" id="1642647.PSM36_0400"/>
<feature type="transmembrane region" description="Helical" evidence="6">
    <location>
        <begin position="322"/>
        <end position="344"/>
    </location>
</feature>
<feature type="transmembrane region" description="Helical" evidence="6">
    <location>
        <begin position="144"/>
        <end position="166"/>
    </location>
</feature>
<keyword evidence="9" id="KW-1185">Reference proteome</keyword>
<dbReference type="RefSeq" id="WP_076928558.1">
    <property type="nucleotide sequence ID" value="NZ_LT605205.1"/>
</dbReference>
<keyword evidence="3 6" id="KW-0812">Transmembrane</keyword>
<dbReference type="EMBL" id="LT605205">
    <property type="protein sequence ID" value="SCD19233.1"/>
    <property type="molecule type" value="Genomic_DNA"/>
</dbReference>
<organism evidence="8 9">
    <name type="scientific">Proteiniphilum saccharofermentans</name>
    <dbReference type="NCBI Taxonomy" id="1642647"/>
    <lineage>
        <taxon>Bacteria</taxon>
        <taxon>Pseudomonadati</taxon>
        <taxon>Bacteroidota</taxon>
        <taxon>Bacteroidia</taxon>
        <taxon>Bacteroidales</taxon>
        <taxon>Dysgonomonadaceae</taxon>
        <taxon>Proteiniphilum</taxon>
    </lineage>
</organism>
<feature type="transmembrane region" description="Helical" evidence="6">
    <location>
        <begin position="79"/>
        <end position="98"/>
    </location>
</feature>
<feature type="transmembrane region" description="Helical" evidence="6">
    <location>
        <begin position="178"/>
        <end position="197"/>
    </location>
</feature>
<evidence type="ECO:0000256" key="1">
    <source>
        <dbReference type="ARBA" id="ARBA00004429"/>
    </source>
</evidence>
<dbReference type="PANTHER" id="PTHR43702:SF12">
    <property type="entry name" value="N-ACETYL GLUCOSAMINE TRANSPORTER NAGP"/>
    <property type="match status" value="1"/>
</dbReference>
<proteinExistence type="predicted"/>
<feature type="transmembrane region" description="Helical" evidence="6">
    <location>
        <begin position="395"/>
        <end position="411"/>
    </location>
</feature>
<evidence type="ECO:0000256" key="5">
    <source>
        <dbReference type="ARBA" id="ARBA00023136"/>
    </source>
</evidence>
<feature type="transmembrane region" description="Helical" evidence="6">
    <location>
        <begin position="356"/>
        <end position="375"/>
    </location>
</feature>
<evidence type="ECO:0000259" key="7">
    <source>
        <dbReference type="PROSITE" id="PS50850"/>
    </source>
</evidence>
<dbReference type="PANTHER" id="PTHR43702">
    <property type="entry name" value="L-FUCOSE-PROTON SYMPORTER"/>
    <property type="match status" value="1"/>
</dbReference>
<evidence type="ECO:0000256" key="2">
    <source>
        <dbReference type="ARBA" id="ARBA00022475"/>
    </source>
</evidence>
<dbReference type="SUPFAM" id="SSF103473">
    <property type="entry name" value="MFS general substrate transporter"/>
    <property type="match status" value="1"/>
</dbReference>
<feature type="transmembrane region" description="Helical" evidence="6">
    <location>
        <begin position="104"/>
        <end position="123"/>
    </location>
</feature>
<feature type="transmembrane region" description="Helical" evidence="6">
    <location>
        <begin position="235"/>
        <end position="257"/>
    </location>
</feature>
<evidence type="ECO:0000256" key="4">
    <source>
        <dbReference type="ARBA" id="ARBA00022989"/>
    </source>
</evidence>
<keyword evidence="2" id="KW-1003">Cell membrane</keyword>
<evidence type="ECO:0000313" key="9">
    <source>
        <dbReference type="Proteomes" id="UP000187464"/>
    </source>
</evidence>
<name>A0A1R3SSB3_9BACT</name>
<dbReference type="Pfam" id="PF07690">
    <property type="entry name" value="MFS_1"/>
    <property type="match status" value="1"/>
</dbReference>
<dbReference type="InterPro" id="IPR036259">
    <property type="entry name" value="MFS_trans_sf"/>
</dbReference>
<evidence type="ECO:0000256" key="3">
    <source>
        <dbReference type="ARBA" id="ARBA00022692"/>
    </source>
</evidence>
<feature type="transmembrane region" description="Helical" evidence="6">
    <location>
        <begin position="9"/>
        <end position="34"/>
    </location>
</feature>
<dbReference type="InterPro" id="IPR050375">
    <property type="entry name" value="MFS_TsgA-like"/>
</dbReference>
<feature type="transmembrane region" description="Helical" evidence="6">
    <location>
        <begin position="269"/>
        <end position="291"/>
    </location>
</feature>
<dbReference type="InterPro" id="IPR020846">
    <property type="entry name" value="MFS_dom"/>
</dbReference>